<dbReference type="GO" id="GO:0019430">
    <property type="term" value="P:removal of superoxide radicals"/>
    <property type="evidence" value="ECO:0007669"/>
    <property type="project" value="UniProtKB-UniRule"/>
</dbReference>
<dbReference type="PANTHER" id="PTHR48105">
    <property type="entry name" value="THIOREDOXIN REDUCTASE 1-RELATED-RELATED"/>
    <property type="match status" value="1"/>
</dbReference>
<evidence type="ECO:0000256" key="2">
    <source>
        <dbReference type="ARBA" id="ARBA00022630"/>
    </source>
</evidence>
<evidence type="ECO:0000313" key="10">
    <source>
        <dbReference type="EMBL" id="ADN01710.1"/>
    </source>
</evidence>
<sequence length="316" mass="34124">MTPDRDVIIVGAGPAGLAAAQYAARAALDTLVIEQMAPGGQALIIDTLENYPGFPEPISGFELAQRFETQARNFGASFLNATVKRISKKEKVFEVETTKGVLTSYAVILASGAAHRKLGIPGEKEYTGRGVSYCATCDGPFFKGKRMLVVGGGDAACDEAMYLSKLTDKIVHIHRRDRFRAQKALAQRVLNNPHIEVRFNTVAVEIRGEEVNGVKKVSSVLLKRVDTGETYEEPIDAVFIFIGSDPQTGFVEGVEKDESGYIITNQEMMSSIPGLFAAGDVRNTPFRQIVVGAGEGAVAAHCAAKYIDELKGEAYE</sequence>
<evidence type="ECO:0000256" key="5">
    <source>
        <dbReference type="ARBA" id="ARBA00023157"/>
    </source>
</evidence>
<dbReference type="InterPro" id="IPR008255">
    <property type="entry name" value="Pyr_nucl-diS_OxRdtase_2_AS"/>
</dbReference>
<dbReference type="GO" id="GO:0005737">
    <property type="term" value="C:cytoplasm"/>
    <property type="evidence" value="ECO:0007669"/>
    <property type="project" value="InterPro"/>
</dbReference>
<dbReference type="PRINTS" id="PR00469">
    <property type="entry name" value="PNDRDTASEII"/>
</dbReference>
<dbReference type="InterPro" id="IPR005982">
    <property type="entry name" value="Thioredox_Rdtase"/>
</dbReference>
<dbReference type="Proteomes" id="UP000001296">
    <property type="component" value="Chromosome"/>
</dbReference>
<comment type="similarity">
    <text evidence="1 7">Belongs to the class-II pyridine nucleotide-disulfide oxidoreductase family.</text>
</comment>
<protein>
    <recommendedName>
        <fullName evidence="7">Thioredoxin reductase</fullName>
        <ecNumber evidence="7">1.8.1.9</ecNumber>
    </recommendedName>
</protein>
<keyword evidence="2 7" id="KW-0285">Flavoprotein</keyword>
<gene>
    <name evidence="10" type="ordered locus">STHERM_c07590</name>
</gene>
<dbReference type="EMBL" id="CP001698">
    <property type="protein sequence ID" value="ADN01710.1"/>
    <property type="molecule type" value="Genomic_DNA"/>
</dbReference>
<dbReference type="InterPro" id="IPR023753">
    <property type="entry name" value="FAD/NAD-binding_dom"/>
</dbReference>
<dbReference type="AlphaFoldDB" id="E0RRK9"/>
<evidence type="ECO:0000256" key="3">
    <source>
        <dbReference type="ARBA" id="ARBA00022827"/>
    </source>
</evidence>
<reference evidence="10 11" key="2">
    <citation type="journal article" date="2010" name="J. Bacteriol.">
        <title>Genome sequence of the polysaccharide-degrading, thermophilic anaerobe Spirochaeta thermophila DSM 6192.</title>
        <authorList>
            <person name="Angelov A."/>
            <person name="Liebl S."/>
            <person name="Ballschmiter M."/>
            <person name="Bomeke M."/>
            <person name="Lehmann R."/>
            <person name="Liesegang H."/>
            <person name="Daniel R."/>
            <person name="Liebl W."/>
        </authorList>
    </citation>
    <scope>NUCLEOTIDE SEQUENCE [LARGE SCALE GENOMIC DNA]</scope>
    <source>
        <strain evidence="11">ATCC 49972 / DSM 6192 / RI 19.B1</strain>
    </source>
</reference>
<dbReference type="GO" id="GO:0004791">
    <property type="term" value="F:thioredoxin-disulfide reductase (NADPH) activity"/>
    <property type="evidence" value="ECO:0007669"/>
    <property type="project" value="UniProtKB-UniRule"/>
</dbReference>
<reference key="1">
    <citation type="submission" date="2009-08" db="EMBL/GenBank/DDBJ databases">
        <title>The genome sequence of Spirochaeta thermophila DSM6192.</title>
        <authorList>
            <person name="Angelov A."/>
            <person name="Mientus M."/>
            <person name="Wittenberg S."/>
            <person name="Lehmann R."/>
            <person name="Liesegang H."/>
            <person name="Daniel R."/>
            <person name="Liebl W."/>
        </authorList>
    </citation>
    <scope>NUCLEOTIDE SEQUENCE</scope>
    <source>
        <strain>DSM 6192</strain>
    </source>
</reference>
<keyword evidence="5" id="KW-1015">Disulfide bond</keyword>
<dbReference type="KEGG" id="sta:STHERM_c07590"/>
<comment type="subunit">
    <text evidence="7">Homodimer.</text>
</comment>
<dbReference type="InterPro" id="IPR050097">
    <property type="entry name" value="Ferredoxin-NADP_redctase_2"/>
</dbReference>
<dbReference type="NCBIfam" id="TIGR01292">
    <property type="entry name" value="TRX_reduct"/>
    <property type="match status" value="1"/>
</dbReference>
<dbReference type="HOGENOM" id="CLU_031864_5_1_12"/>
<dbReference type="EC" id="1.8.1.9" evidence="7"/>
<keyword evidence="6 7" id="KW-0676">Redox-active center</keyword>
<evidence type="ECO:0000256" key="7">
    <source>
        <dbReference type="RuleBase" id="RU003880"/>
    </source>
</evidence>
<dbReference type="PROSITE" id="PS00573">
    <property type="entry name" value="PYRIDINE_REDOX_2"/>
    <property type="match status" value="1"/>
</dbReference>
<dbReference type="PRINTS" id="PR00368">
    <property type="entry name" value="FADPNR"/>
</dbReference>
<evidence type="ECO:0000256" key="4">
    <source>
        <dbReference type="ARBA" id="ARBA00023002"/>
    </source>
</evidence>
<evidence type="ECO:0000256" key="8">
    <source>
        <dbReference type="RuleBase" id="RU003881"/>
    </source>
</evidence>
<dbReference type="RefSeq" id="WP_013313551.1">
    <property type="nucleotide sequence ID" value="NC_014484.1"/>
</dbReference>
<name>E0RRK9_WINT6</name>
<evidence type="ECO:0000256" key="6">
    <source>
        <dbReference type="ARBA" id="ARBA00023284"/>
    </source>
</evidence>
<organism evidence="10 11">
    <name type="scientific">Winmispira thermophila (strain ATCC 49972 / DSM 6192 / RI 19.B1)</name>
    <name type="common">Spirochaeta thermophila</name>
    <dbReference type="NCBI Taxonomy" id="665571"/>
    <lineage>
        <taxon>Bacteria</taxon>
        <taxon>Pseudomonadati</taxon>
        <taxon>Spirochaetota</taxon>
        <taxon>Spirochaetia</taxon>
        <taxon>Winmispirales</taxon>
        <taxon>Winmispiraceae</taxon>
        <taxon>Winmispira</taxon>
    </lineage>
</organism>
<feature type="domain" description="FAD/NAD(P)-binding" evidence="9">
    <location>
        <begin position="6"/>
        <end position="295"/>
    </location>
</feature>
<proteinExistence type="inferred from homology"/>
<dbReference type="Gene3D" id="3.50.50.60">
    <property type="entry name" value="FAD/NAD(P)-binding domain"/>
    <property type="match status" value="2"/>
</dbReference>
<keyword evidence="3 7" id="KW-0274">FAD</keyword>
<comment type="catalytic activity">
    <reaction evidence="7">
        <text>[thioredoxin]-dithiol + NADP(+) = [thioredoxin]-disulfide + NADPH + H(+)</text>
        <dbReference type="Rhea" id="RHEA:20345"/>
        <dbReference type="Rhea" id="RHEA-COMP:10698"/>
        <dbReference type="Rhea" id="RHEA-COMP:10700"/>
        <dbReference type="ChEBI" id="CHEBI:15378"/>
        <dbReference type="ChEBI" id="CHEBI:29950"/>
        <dbReference type="ChEBI" id="CHEBI:50058"/>
        <dbReference type="ChEBI" id="CHEBI:57783"/>
        <dbReference type="ChEBI" id="CHEBI:58349"/>
        <dbReference type="EC" id="1.8.1.9"/>
    </reaction>
</comment>
<dbReference type="PaxDb" id="665571-STHERM_c07590"/>
<dbReference type="Pfam" id="PF07992">
    <property type="entry name" value="Pyr_redox_2"/>
    <property type="match status" value="1"/>
</dbReference>
<evidence type="ECO:0000259" key="9">
    <source>
        <dbReference type="Pfam" id="PF07992"/>
    </source>
</evidence>
<evidence type="ECO:0000256" key="1">
    <source>
        <dbReference type="ARBA" id="ARBA00009333"/>
    </source>
</evidence>
<keyword evidence="8" id="KW-0521">NADP</keyword>
<dbReference type="eggNOG" id="COG0492">
    <property type="taxonomic scope" value="Bacteria"/>
</dbReference>
<keyword evidence="4 7" id="KW-0560">Oxidoreductase</keyword>
<accession>E0RRK9</accession>
<evidence type="ECO:0000313" key="11">
    <source>
        <dbReference type="Proteomes" id="UP000001296"/>
    </source>
</evidence>
<dbReference type="SUPFAM" id="SSF51905">
    <property type="entry name" value="FAD/NAD(P)-binding domain"/>
    <property type="match status" value="1"/>
</dbReference>
<comment type="cofactor">
    <cofactor evidence="8">
        <name>FAD</name>
        <dbReference type="ChEBI" id="CHEBI:57692"/>
    </cofactor>
    <text evidence="8">Binds 1 FAD per subunit.</text>
</comment>
<dbReference type="InterPro" id="IPR036188">
    <property type="entry name" value="FAD/NAD-bd_sf"/>
</dbReference>